<organism evidence="3 4">
    <name type="scientific">Nonomuraea africana</name>
    <dbReference type="NCBI Taxonomy" id="46171"/>
    <lineage>
        <taxon>Bacteria</taxon>
        <taxon>Bacillati</taxon>
        <taxon>Actinomycetota</taxon>
        <taxon>Actinomycetes</taxon>
        <taxon>Streptosporangiales</taxon>
        <taxon>Streptosporangiaceae</taxon>
        <taxon>Nonomuraea</taxon>
    </lineage>
</organism>
<evidence type="ECO:0000313" key="3">
    <source>
        <dbReference type="EMBL" id="MBE1564416.1"/>
    </source>
</evidence>
<sequence length="134" mass="14370">MADNARVTGWIGWIWFAGMIMIMAGLFNVLTGLLAIIDDDLYVPAAGRLLAFDISGWGWIHLLLGIVLTVTGVALSLGQGWARVAGVVLVMLNAVTQMAWIGVNPWWSLIVIALDVVVIYAIVVHGGEARALSD</sequence>
<accession>A0ABR9KRP8</accession>
<comment type="caution">
    <text evidence="3">The sequence shown here is derived from an EMBL/GenBank/DDBJ whole genome shotgun (WGS) entry which is preliminary data.</text>
</comment>
<dbReference type="InterPro" id="IPR055568">
    <property type="entry name" value="DUF7144"/>
</dbReference>
<keyword evidence="1" id="KW-0812">Transmembrane</keyword>
<protein>
    <submittedName>
        <fullName evidence="3">Vacuolar-type H+-ATPase subunit I/STV1</fullName>
    </submittedName>
</protein>
<name>A0ABR9KRP8_9ACTN</name>
<feature type="transmembrane region" description="Helical" evidence="1">
    <location>
        <begin position="57"/>
        <end position="77"/>
    </location>
</feature>
<dbReference type="Proteomes" id="UP000661607">
    <property type="component" value="Unassembled WGS sequence"/>
</dbReference>
<reference evidence="3 4" key="1">
    <citation type="submission" date="2020-10" db="EMBL/GenBank/DDBJ databases">
        <title>Sequencing the genomes of 1000 actinobacteria strains.</title>
        <authorList>
            <person name="Klenk H.-P."/>
        </authorList>
    </citation>
    <scope>NUCLEOTIDE SEQUENCE [LARGE SCALE GENOMIC DNA]</scope>
    <source>
        <strain evidence="3 4">DSM 43748</strain>
    </source>
</reference>
<feature type="domain" description="DUF7144" evidence="2">
    <location>
        <begin position="13"/>
        <end position="126"/>
    </location>
</feature>
<keyword evidence="1" id="KW-0472">Membrane</keyword>
<dbReference type="EMBL" id="JADBEF010000001">
    <property type="protein sequence ID" value="MBE1564416.1"/>
    <property type="molecule type" value="Genomic_DNA"/>
</dbReference>
<evidence type="ECO:0000256" key="1">
    <source>
        <dbReference type="SAM" id="Phobius"/>
    </source>
</evidence>
<keyword evidence="4" id="KW-1185">Reference proteome</keyword>
<feature type="transmembrane region" description="Helical" evidence="1">
    <location>
        <begin position="84"/>
        <end position="100"/>
    </location>
</feature>
<evidence type="ECO:0000259" key="2">
    <source>
        <dbReference type="Pfam" id="PF23636"/>
    </source>
</evidence>
<dbReference type="RefSeq" id="WP_192778800.1">
    <property type="nucleotide sequence ID" value="NZ_BAAASY010000008.1"/>
</dbReference>
<feature type="transmembrane region" description="Helical" evidence="1">
    <location>
        <begin position="106"/>
        <end position="124"/>
    </location>
</feature>
<gene>
    <name evidence="3" type="ORF">H4W81_007195</name>
</gene>
<dbReference type="Pfam" id="PF23636">
    <property type="entry name" value="DUF7144"/>
    <property type="match status" value="1"/>
</dbReference>
<keyword evidence="1" id="KW-1133">Transmembrane helix</keyword>
<proteinExistence type="predicted"/>
<feature type="transmembrane region" description="Helical" evidence="1">
    <location>
        <begin position="12"/>
        <end position="37"/>
    </location>
</feature>
<evidence type="ECO:0000313" key="4">
    <source>
        <dbReference type="Proteomes" id="UP000661607"/>
    </source>
</evidence>